<keyword evidence="4" id="KW-0472">Membrane</keyword>
<dbReference type="PANTHER" id="PTHR38776">
    <property type="entry name" value="MLTA-INTERACTING PROTEIN-RELATED"/>
    <property type="match status" value="1"/>
</dbReference>
<dbReference type="Proteomes" id="UP001236258">
    <property type="component" value="Unassembled WGS sequence"/>
</dbReference>
<proteinExistence type="inferred from homology"/>
<feature type="signal peptide" evidence="6">
    <location>
        <begin position="1"/>
        <end position="18"/>
    </location>
</feature>
<dbReference type="InterPro" id="IPR010583">
    <property type="entry name" value="MipA"/>
</dbReference>
<evidence type="ECO:0000256" key="5">
    <source>
        <dbReference type="ARBA" id="ARBA00023237"/>
    </source>
</evidence>
<comment type="subcellular location">
    <subcellularLocation>
        <location evidence="1">Cell outer membrane</location>
    </subcellularLocation>
</comment>
<keyword evidence="3 6" id="KW-0732">Signal</keyword>
<dbReference type="RefSeq" id="WP_305946038.1">
    <property type="nucleotide sequence ID" value="NZ_JAUZVY010000006.1"/>
</dbReference>
<gene>
    <name evidence="7" type="ORF">Q3O59_13245</name>
</gene>
<evidence type="ECO:0000256" key="4">
    <source>
        <dbReference type="ARBA" id="ARBA00023136"/>
    </source>
</evidence>
<feature type="chain" id="PRO_5047335585" evidence="6">
    <location>
        <begin position="19"/>
        <end position="284"/>
    </location>
</feature>
<comment type="caution">
    <text evidence="7">The sequence shown here is derived from an EMBL/GenBank/DDBJ whole genome shotgun (WGS) entry which is preliminary data.</text>
</comment>
<keyword evidence="8" id="KW-1185">Reference proteome</keyword>
<accession>A0ABT9GSX0</accession>
<dbReference type="PANTHER" id="PTHR38776:SF1">
    <property type="entry name" value="MLTA-INTERACTING PROTEIN-RELATED"/>
    <property type="match status" value="1"/>
</dbReference>
<evidence type="ECO:0000256" key="3">
    <source>
        <dbReference type="ARBA" id="ARBA00022729"/>
    </source>
</evidence>
<reference evidence="7 8" key="1">
    <citation type="submission" date="2023-08" db="EMBL/GenBank/DDBJ databases">
        <authorList>
            <person name="Joshi A."/>
            <person name="Thite S."/>
        </authorList>
    </citation>
    <scope>NUCLEOTIDE SEQUENCE [LARGE SCALE GENOMIC DNA]</scope>
    <source>
        <strain evidence="7 8">1E1</strain>
    </source>
</reference>
<keyword evidence="5" id="KW-0998">Cell outer membrane</keyword>
<evidence type="ECO:0000256" key="1">
    <source>
        <dbReference type="ARBA" id="ARBA00004442"/>
    </source>
</evidence>
<organism evidence="7 8">
    <name type="scientific">Alkalimonas delamerensis</name>
    <dbReference type="NCBI Taxonomy" id="265981"/>
    <lineage>
        <taxon>Bacteria</taxon>
        <taxon>Pseudomonadati</taxon>
        <taxon>Pseudomonadota</taxon>
        <taxon>Gammaproteobacteria</taxon>
        <taxon>Alkalimonas</taxon>
    </lineage>
</organism>
<evidence type="ECO:0000313" key="8">
    <source>
        <dbReference type="Proteomes" id="UP001236258"/>
    </source>
</evidence>
<comment type="similarity">
    <text evidence="2">Belongs to the MipA/OmpV family.</text>
</comment>
<dbReference type="EMBL" id="JAUZVY010000006">
    <property type="protein sequence ID" value="MDP4529989.1"/>
    <property type="molecule type" value="Genomic_DNA"/>
</dbReference>
<name>A0ABT9GSX0_9GAMM</name>
<evidence type="ECO:0000256" key="6">
    <source>
        <dbReference type="SAM" id="SignalP"/>
    </source>
</evidence>
<protein>
    <submittedName>
        <fullName evidence="7">MipA/OmpV family protein</fullName>
    </submittedName>
</protein>
<evidence type="ECO:0000313" key="7">
    <source>
        <dbReference type="EMBL" id="MDP4529989.1"/>
    </source>
</evidence>
<dbReference type="Pfam" id="PF06629">
    <property type="entry name" value="MipA"/>
    <property type="match status" value="1"/>
</dbReference>
<evidence type="ECO:0000256" key="2">
    <source>
        <dbReference type="ARBA" id="ARBA00005722"/>
    </source>
</evidence>
<sequence length="284" mass="32336">MKKIWVVLGLLLSSMAMAGDKVKTDDGYVEASRWQLALAFGAGQSSSPLVGGKSMPLLIMPDVSYYGRLLFFDNGILGAGLDVSPNWSISLVSRLNPETGYFYRWHLSRLPSFNPMVADTPTVMQDSRADLEFVSVQEVQRRPTAWDGGVQFNAWFDNWMLRLNAWTDISGQHHGHELRAAMGYHFPSAVGDWRLGTALSWKSEQLMQTYYGLGANEASYLPRYQASASWQPEVELHWSLPVRAGWRIMAFYRFRWLDSAMTQSPLVQDSSQHSWFIGWSYRFL</sequence>